<accession>A0A3M7RT69</accession>
<gene>
    <name evidence="1" type="ORF">BpHYR1_044032</name>
</gene>
<protein>
    <submittedName>
        <fullName evidence="1">Uncharacterized protein</fullName>
    </submittedName>
</protein>
<keyword evidence="2" id="KW-1185">Reference proteome</keyword>
<dbReference type="AlphaFoldDB" id="A0A3M7RT69"/>
<reference evidence="1 2" key="1">
    <citation type="journal article" date="2018" name="Sci. Rep.">
        <title>Genomic signatures of local adaptation to the degree of environmental predictability in rotifers.</title>
        <authorList>
            <person name="Franch-Gras L."/>
            <person name="Hahn C."/>
            <person name="Garcia-Roger E.M."/>
            <person name="Carmona M.J."/>
            <person name="Serra M."/>
            <person name="Gomez A."/>
        </authorList>
    </citation>
    <scope>NUCLEOTIDE SEQUENCE [LARGE SCALE GENOMIC DNA]</scope>
    <source>
        <strain evidence="1">HYR1</strain>
    </source>
</reference>
<comment type="caution">
    <text evidence="1">The sequence shown here is derived from an EMBL/GenBank/DDBJ whole genome shotgun (WGS) entry which is preliminary data.</text>
</comment>
<proteinExistence type="predicted"/>
<name>A0A3M7RT69_BRAPC</name>
<evidence type="ECO:0000313" key="2">
    <source>
        <dbReference type="Proteomes" id="UP000276133"/>
    </source>
</evidence>
<sequence length="98" mass="11247">MSIHISNIINDPQTMHFSYEMGGVFEKDTGNITNIQNGRQLDENEIKIHFDAFPSPIDIGNLLKAAFHYEADTQEIIFSEQGNSIIQTFIFPINNWMK</sequence>
<dbReference type="EMBL" id="REGN01002704">
    <property type="protein sequence ID" value="RNA26620.1"/>
    <property type="molecule type" value="Genomic_DNA"/>
</dbReference>
<dbReference type="Proteomes" id="UP000276133">
    <property type="component" value="Unassembled WGS sequence"/>
</dbReference>
<evidence type="ECO:0000313" key="1">
    <source>
        <dbReference type="EMBL" id="RNA26620.1"/>
    </source>
</evidence>
<organism evidence="1 2">
    <name type="scientific">Brachionus plicatilis</name>
    <name type="common">Marine rotifer</name>
    <name type="synonym">Brachionus muelleri</name>
    <dbReference type="NCBI Taxonomy" id="10195"/>
    <lineage>
        <taxon>Eukaryota</taxon>
        <taxon>Metazoa</taxon>
        <taxon>Spiralia</taxon>
        <taxon>Gnathifera</taxon>
        <taxon>Rotifera</taxon>
        <taxon>Eurotatoria</taxon>
        <taxon>Monogononta</taxon>
        <taxon>Pseudotrocha</taxon>
        <taxon>Ploima</taxon>
        <taxon>Brachionidae</taxon>
        <taxon>Brachionus</taxon>
    </lineage>
</organism>